<dbReference type="OMA" id="NPYRPGW"/>
<accession>A0A0F9ZC98</accession>
<dbReference type="GO" id="GO:0016747">
    <property type="term" value="F:acyltransferase activity, transferring groups other than amino-acyl groups"/>
    <property type="evidence" value="ECO:0007669"/>
    <property type="project" value="InterPro"/>
</dbReference>
<reference evidence="5" key="1">
    <citation type="journal article" date="2015" name="Genome Announc.">
        <title>Draft whole-genome sequence of the biocontrol agent Trichoderma harzianum T6776.</title>
        <authorList>
            <person name="Baroncelli R."/>
            <person name="Piaggeschi G."/>
            <person name="Fiorini L."/>
            <person name="Bertolini E."/>
            <person name="Zapparata A."/>
            <person name="Pe M.E."/>
            <person name="Sarrocco S."/>
            <person name="Vannacci G."/>
        </authorList>
    </citation>
    <scope>NUCLEOTIDE SEQUENCE [LARGE SCALE GENOMIC DNA]</scope>
    <source>
        <strain evidence="5">T6776</strain>
    </source>
</reference>
<evidence type="ECO:0000259" key="3">
    <source>
        <dbReference type="PROSITE" id="PS51186"/>
    </source>
</evidence>
<protein>
    <recommendedName>
        <fullName evidence="3">N-acetyltransferase domain-containing protein</fullName>
    </recommendedName>
</protein>
<dbReference type="PANTHER" id="PTHR43877">
    <property type="entry name" value="AMINOALKYLPHOSPHONATE N-ACETYLTRANSFERASE-RELATED-RELATED"/>
    <property type="match status" value="1"/>
</dbReference>
<comment type="caution">
    <text evidence="4">The sequence shown here is derived from an EMBL/GenBank/DDBJ whole genome shotgun (WGS) entry which is preliminary data.</text>
</comment>
<dbReference type="PANTHER" id="PTHR43877:SF2">
    <property type="entry name" value="AMINOALKYLPHOSPHONATE N-ACETYLTRANSFERASE-RELATED"/>
    <property type="match status" value="1"/>
</dbReference>
<keyword evidence="2" id="KW-0012">Acyltransferase</keyword>
<dbReference type="Proteomes" id="UP000034112">
    <property type="component" value="Unassembled WGS sequence"/>
</dbReference>
<evidence type="ECO:0000313" key="5">
    <source>
        <dbReference type="Proteomes" id="UP000034112"/>
    </source>
</evidence>
<dbReference type="InterPro" id="IPR050832">
    <property type="entry name" value="Bact_Acetyltransf"/>
</dbReference>
<sequence length="170" mass="18806">MAVLSQKSLQNGLTIRRATTEDVPFIQAIVNASYSKYIERIGKPPAPMVADYNELLNTRDIYVLESTSDDNVIKIVGSIILGIGVEADAVMVNNLVVEPAAQGRGYGRVLMDFAEDVAREKGIGSMALFTNIKMYENIGLYAKLGYAETGRRTEDGYERVYFRKELKAAN</sequence>
<dbReference type="SUPFAM" id="SSF55729">
    <property type="entry name" value="Acyl-CoA N-acyltransferases (Nat)"/>
    <property type="match status" value="1"/>
</dbReference>
<dbReference type="OrthoDB" id="329272at2759"/>
<dbReference type="AlphaFoldDB" id="A0A0F9ZC98"/>
<keyword evidence="1" id="KW-0808">Transferase</keyword>
<evidence type="ECO:0000256" key="1">
    <source>
        <dbReference type="ARBA" id="ARBA00022679"/>
    </source>
</evidence>
<organism evidence="4 5">
    <name type="scientific">Trichoderma harzianum</name>
    <name type="common">Hypocrea lixii</name>
    <dbReference type="NCBI Taxonomy" id="5544"/>
    <lineage>
        <taxon>Eukaryota</taxon>
        <taxon>Fungi</taxon>
        <taxon>Dikarya</taxon>
        <taxon>Ascomycota</taxon>
        <taxon>Pezizomycotina</taxon>
        <taxon>Sordariomycetes</taxon>
        <taxon>Hypocreomycetidae</taxon>
        <taxon>Hypocreales</taxon>
        <taxon>Hypocreaceae</taxon>
        <taxon>Trichoderma</taxon>
    </lineage>
</organism>
<feature type="domain" description="N-acetyltransferase" evidence="3">
    <location>
        <begin position="13"/>
        <end position="167"/>
    </location>
</feature>
<dbReference type="Gene3D" id="3.40.630.30">
    <property type="match status" value="1"/>
</dbReference>
<evidence type="ECO:0000256" key="2">
    <source>
        <dbReference type="ARBA" id="ARBA00023315"/>
    </source>
</evidence>
<proteinExistence type="predicted"/>
<dbReference type="InterPro" id="IPR016181">
    <property type="entry name" value="Acyl_CoA_acyltransferase"/>
</dbReference>
<dbReference type="PROSITE" id="PS51186">
    <property type="entry name" value="GNAT"/>
    <property type="match status" value="1"/>
</dbReference>
<name>A0A0F9ZC98_TRIHA</name>
<dbReference type="InterPro" id="IPR000182">
    <property type="entry name" value="GNAT_dom"/>
</dbReference>
<dbReference type="CDD" id="cd04301">
    <property type="entry name" value="NAT_SF"/>
    <property type="match status" value="1"/>
</dbReference>
<dbReference type="EMBL" id="JOKZ01000464">
    <property type="protein sequence ID" value="KKO98076.1"/>
    <property type="molecule type" value="Genomic_DNA"/>
</dbReference>
<evidence type="ECO:0000313" key="4">
    <source>
        <dbReference type="EMBL" id="KKO98076.1"/>
    </source>
</evidence>
<dbReference type="Pfam" id="PF00583">
    <property type="entry name" value="Acetyltransf_1"/>
    <property type="match status" value="1"/>
</dbReference>
<gene>
    <name evidence="4" type="ORF">THAR02_09820</name>
</gene>